<feature type="domain" description="N-acetyltransferase" evidence="1">
    <location>
        <begin position="4"/>
        <end position="174"/>
    </location>
</feature>
<dbReference type="PROSITE" id="PS51186">
    <property type="entry name" value="GNAT"/>
    <property type="match status" value="1"/>
</dbReference>
<dbReference type="GO" id="GO:0016747">
    <property type="term" value="F:acyltransferase activity, transferring groups other than amino-acyl groups"/>
    <property type="evidence" value="ECO:0007669"/>
    <property type="project" value="InterPro"/>
</dbReference>
<dbReference type="OrthoDB" id="9800604at2"/>
<evidence type="ECO:0000259" key="1">
    <source>
        <dbReference type="PROSITE" id="PS51186"/>
    </source>
</evidence>
<sequence>MLNIRILPCSESDLYTLQDIAINAYGDHYLHLWHDGGAWYMEKCFSDATLKSELQDDTAAFFFIYADQELVGYLKLNLNKALKGFDAKDCLELERIYLVKTATAKGIGAEVLSFTKAYAEARQNKLIWLKAMDTSQNAIDFYTQHGFRHYSTHQLDFEQMKQEYRGMVIMKLEL</sequence>
<comment type="caution">
    <text evidence="2">The sequence shown here is derived from an EMBL/GenBank/DDBJ whole genome shotgun (WGS) entry which is preliminary data.</text>
</comment>
<dbReference type="CDD" id="cd04301">
    <property type="entry name" value="NAT_SF"/>
    <property type="match status" value="1"/>
</dbReference>
<evidence type="ECO:0000313" key="2">
    <source>
        <dbReference type="EMBL" id="RAU82480.1"/>
    </source>
</evidence>
<evidence type="ECO:0000313" key="3">
    <source>
        <dbReference type="Proteomes" id="UP000251692"/>
    </source>
</evidence>
<keyword evidence="3" id="KW-1185">Reference proteome</keyword>
<dbReference type="Gene3D" id="3.40.630.30">
    <property type="match status" value="1"/>
</dbReference>
<reference evidence="2 3" key="2">
    <citation type="submission" date="2018-07" db="EMBL/GenBank/DDBJ databases">
        <title>Pontibacter sp. 2b14 genomic sequence and assembly.</title>
        <authorList>
            <person name="Du Z.-J."/>
        </authorList>
    </citation>
    <scope>NUCLEOTIDE SEQUENCE [LARGE SCALE GENOMIC DNA]</scope>
    <source>
        <strain evidence="2 3">2b14</strain>
    </source>
</reference>
<protein>
    <submittedName>
        <fullName evidence="2">GNAT family N-acetyltransferase</fullName>
    </submittedName>
</protein>
<dbReference type="InterPro" id="IPR000182">
    <property type="entry name" value="GNAT_dom"/>
</dbReference>
<dbReference type="InterPro" id="IPR016181">
    <property type="entry name" value="Acyl_CoA_acyltransferase"/>
</dbReference>
<dbReference type="RefSeq" id="WP_112306072.1">
    <property type="nucleotide sequence ID" value="NZ_QMDV01000003.1"/>
</dbReference>
<dbReference type="Pfam" id="PF00583">
    <property type="entry name" value="Acetyltransf_1"/>
    <property type="match status" value="1"/>
</dbReference>
<accession>A0A364RDQ9</accession>
<name>A0A364RDQ9_9BACT</name>
<reference evidence="2 3" key="1">
    <citation type="submission" date="2018-06" db="EMBL/GenBank/DDBJ databases">
        <authorList>
            <person name="Liu Z.-W."/>
        </authorList>
    </citation>
    <scope>NUCLEOTIDE SEQUENCE [LARGE SCALE GENOMIC DNA]</scope>
    <source>
        <strain evidence="2 3">2b14</strain>
    </source>
</reference>
<dbReference type="EMBL" id="QMDV01000003">
    <property type="protein sequence ID" value="RAU82480.1"/>
    <property type="molecule type" value="Genomic_DNA"/>
</dbReference>
<proteinExistence type="predicted"/>
<dbReference type="AlphaFoldDB" id="A0A364RDQ9"/>
<dbReference type="Proteomes" id="UP000251692">
    <property type="component" value="Unassembled WGS sequence"/>
</dbReference>
<gene>
    <name evidence="2" type="ORF">DP923_11905</name>
</gene>
<organism evidence="2 3">
    <name type="scientific">Pontibacter arcticus</name>
    <dbReference type="NCBI Taxonomy" id="2080288"/>
    <lineage>
        <taxon>Bacteria</taxon>
        <taxon>Pseudomonadati</taxon>
        <taxon>Bacteroidota</taxon>
        <taxon>Cytophagia</taxon>
        <taxon>Cytophagales</taxon>
        <taxon>Hymenobacteraceae</taxon>
        <taxon>Pontibacter</taxon>
    </lineage>
</organism>
<keyword evidence="2" id="KW-0808">Transferase</keyword>
<dbReference type="SUPFAM" id="SSF55729">
    <property type="entry name" value="Acyl-CoA N-acyltransferases (Nat)"/>
    <property type="match status" value="1"/>
</dbReference>